<evidence type="ECO:0000256" key="6">
    <source>
        <dbReference type="ARBA" id="ARBA00023098"/>
    </source>
</evidence>
<dbReference type="PANTHER" id="PTHR21212">
    <property type="entry name" value="BERNARDINELLI-SEIP CONGENITAL LIPODYSTROPHY 2 HOMOLOG BSCL2 PROTEIN"/>
    <property type="match status" value="1"/>
</dbReference>
<evidence type="ECO:0000256" key="1">
    <source>
        <dbReference type="ARBA" id="ARBA00004477"/>
    </source>
</evidence>
<keyword evidence="10" id="KW-1185">Reference proteome</keyword>
<evidence type="ECO:0000256" key="4">
    <source>
        <dbReference type="ARBA" id="ARBA00022824"/>
    </source>
</evidence>
<proteinExistence type="predicted"/>
<gene>
    <name evidence="9" type="ORF">RDWZM_007739</name>
</gene>
<evidence type="ECO:0000256" key="3">
    <source>
        <dbReference type="ARBA" id="ARBA00022692"/>
    </source>
</evidence>
<dbReference type="AlphaFoldDB" id="A0A9Q0M257"/>
<evidence type="ECO:0000256" key="5">
    <source>
        <dbReference type="ARBA" id="ARBA00022989"/>
    </source>
</evidence>
<accession>A0A9Q0M257</accession>
<dbReference type="Pfam" id="PF06775">
    <property type="entry name" value="Seipin"/>
    <property type="match status" value="1"/>
</dbReference>
<keyword evidence="5 8" id="KW-1133">Transmembrane helix</keyword>
<organism evidence="9 10">
    <name type="scientific">Blomia tropicalis</name>
    <name type="common">Mite</name>
    <dbReference type="NCBI Taxonomy" id="40697"/>
    <lineage>
        <taxon>Eukaryota</taxon>
        <taxon>Metazoa</taxon>
        <taxon>Ecdysozoa</taxon>
        <taxon>Arthropoda</taxon>
        <taxon>Chelicerata</taxon>
        <taxon>Arachnida</taxon>
        <taxon>Acari</taxon>
        <taxon>Acariformes</taxon>
        <taxon>Sarcoptiformes</taxon>
        <taxon>Astigmata</taxon>
        <taxon>Glycyphagoidea</taxon>
        <taxon>Echimyopodidae</taxon>
        <taxon>Blomia</taxon>
    </lineage>
</organism>
<dbReference type="PANTHER" id="PTHR21212:SF0">
    <property type="entry name" value="SEIPIN"/>
    <property type="match status" value="1"/>
</dbReference>
<evidence type="ECO:0000256" key="2">
    <source>
        <dbReference type="ARBA" id="ARBA00022064"/>
    </source>
</evidence>
<dbReference type="CDD" id="cd23995">
    <property type="entry name" value="Seipin_BSCL2_like"/>
    <property type="match status" value="1"/>
</dbReference>
<dbReference type="InterPro" id="IPR009617">
    <property type="entry name" value="Seipin"/>
</dbReference>
<dbReference type="OMA" id="HESHWIS"/>
<evidence type="ECO:0000313" key="9">
    <source>
        <dbReference type="EMBL" id="KAJ6216582.1"/>
    </source>
</evidence>
<evidence type="ECO:0000256" key="8">
    <source>
        <dbReference type="SAM" id="Phobius"/>
    </source>
</evidence>
<keyword evidence="4" id="KW-0256">Endoplasmic reticulum</keyword>
<reference evidence="9" key="1">
    <citation type="submission" date="2022-12" db="EMBL/GenBank/DDBJ databases">
        <title>Genome assemblies of Blomia tropicalis.</title>
        <authorList>
            <person name="Cui Y."/>
        </authorList>
    </citation>
    <scope>NUCLEOTIDE SEQUENCE</scope>
    <source>
        <tissue evidence="9">Adult mites</tissue>
    </source>
</reference>
<evidence type="ECO:0000256" key="7">
    <source>
        <dbReference type="ARBA" id="ARBA00023136"/>
    </source>
</evidence>
<keyword evidence="3 8" id="KW-0812">Transmembrane</keyword>
<feature type="transmembrane region" description="Helical" evidence="8">
    <location>
        <begin position="6"/>
        <end position="28"/>
    </location>
</feature>
<dbReference type="Proteomes" id="UP001142055">
    <property type="component" value="Chromosome 3"/>
</dbReference>
<dbReference type="EMBL" id="JAPWDV010000003">
    <property type="protein sequence ID" value="KAJ6216582.1"/>
    <property type="molecule type" value="Genomic_DNA"/>
</dbReference>
<sequence>MTTLKLWIKLVFLLSTSISIYAIFYQWYIPQYVSNHPIYFQYDVTCQQLVNMIATSDSVSNELEKRINDCKFTHYDIKLNNEYFFQRGQLYNFELLLEMPDSYTNRNLGMFMVRLRLYDMDGNQLFMVARPALFPYQSMYVRIIKLVAGTLLHIFGFIAESHQLKINLIDGHVPMLNVLQFDDIVNIRIEIETHKLVEIVPPSQLRITARLEGLKYWMHFWPITSSIVITCFIFTILLSAQVMLYIGQLVSDKSFTSTHQLTDVDDDQHETSRLIGPIEEPVVAEPVIPHGNDFH</sequence>
<dbReference type="GO" id="GO:0006629">
    <property type="term" value="P:lipid metabolic process"/>
    <property type="evidence" value="ECO:0007669"/>
    <property type="project" value="UniProtKB-KW"/>
</dbReference>
<comment type="caution">
    <text evidence="9">The sequence shown here is derived from an EMBL/GenBank/DDBJ whole genome shotgun (WGS) entry which is preliminary data.</text>
</comment>
<dbReference type="GO" id="GO:0140042">
    <property type="term" value="P:lipid droplet formation"/>
    <property type="evidence" value="ECO:0007669"/>
    <property type="project" value="UniProtKB-ARBA"/>
</dbReference>
<keyword evidence="7 8" id="KW-0472">Membrane</keyword>
<name>A0A9Q0M257_BLOTA</name>
<protein>
    <recommendedName>
        <fullName evidence="2">Seipin</fullName>
    </recommendedName>
</protein>
<evidence type="ECO:0000313" key="10">
    <source>
        <dbReference type="Proteomes" id="UP001142055"/>
    </source>
</evidence>
<keyword evidence="6" id="KW-0443">Lipid metabolism</keyword>
<comment type="subcellular location">
    <subcellularLocation>
        <location evidence="1">Endoplasmic reticulum membrane</location>
        <topology evidence="1">Multi-pass membrane protein</topology>
    </subcellularLocation>
</comment>
<feature type="transmembrane region" description="Helical" evidence="8">
    <location>
        <begin position="220"/>
        <end position="246"/>
    </location>
</feature>
<dbReference type="GO" id="GO:0005789">
    <property type="term" value="C:endoplasmic reticulum membrane"/>
    <property type="evidence" value="ECO:0007669"/>
    <property type="project" value="UniProtKB-SubCell"/>
</dbReference>